<feature type="region of interest" description="Disordered" evidence="1">
    <location>
        <begin position="260"/>
        <end position="309"/>
    </location>
</feature>
<evidence type="ECO:0000256" key="1">
    <source>
        <dbReference type="SAM" id="MobiDB-lite"/>
    </source>
</evidence>
<name>A0AAU9GAX8_DROMD</name>
<sequence>MVRRKVDGVGRQLSLTAYQQLMAQGSNFRHPARQPPVRSMDECWQNTCWKKMSALPRMAVLEPSSRRVTRARRPLMWPPRELVSVPQPKGMRMVQGNYVRQRPQQQQQQVQHQQYYPPTWGRSQWEETRRSHQPAVAKFMSAWEDYQRSAANAQQHQNSASSQDGVECPSCQAAPPVCYFESEAARFTAAASRIEQQQNELHQKQLQLQQLQEFHLSPQPSQMPAPVGILKKPTRPEGGQSLASELHPKMTKRVTIHGMHAVDGRHQERVLAPADKPKSRKKSKQKEPQREYLQEQQPLKPINVPQQQQSPCTFNFGKFVGNFMDFCDRCSDSEGTDSVDTAAKPKKRSKISSNGESEQKSRSVDSPSATSLNGESQPPPECPKVERVLRKLKPERQEKRSSKELGDNEVDTQDSGTSTSTLTTEKSKEELRTPIECVEKPRRSRLLPKTPNQSQTSIRHESEECTGRKGRCSLDVHDGSQASDREQTHSLGKKNRIRRVNINQLLQNQELQDGSAVWASLVQLVAQMCDPLENEEEEQQQENDFESCEEQRMMAGYGTQKKKRKQYSVYLMVNSDDEDEDKEEYISLKRETASSDIHSHDQISYDSHSHNPTLDESHNEPHPDARQDDYANQCYRLFQEEQCKLGRRKRNRRSGSRIKELAYPYPTLPPGQLLRRPLHWPKPDMSKSKSQVRPQHPRATSKPPAKKRQRSISVVREQQHAQRVWGKVPQASTSCMMYPMMNSTMRQHY</sequence>
<proteinExistence type="predicted"/>
<feature type="compositionally biased region" description="Basic and acidic residues" evidence="1">
    <location>
        <begin position="458"/>
        <end position="488"/>
    </location>
</feature>
<dbReference type="AlphaFoldDB" id="A0AAU9GAX8"/>
<feature type="region of interest" description="Disordered" evidence="1">
    <location>
        <begin position="591"/>
        <end position="627"/>
    </location>
</feature>
<feature type="compositionally biased region" description="Basic residues" evidence="1">
    <location>
        <begin position="645"/>
        <end position="656"/>
    </location>
</feature>
<feature type="region of interest" description="Disordered" evidence="1">
    <location>
        <begin position="332"/>
        <end position="492"/>
    </location>
</feature>
<feature type="compositionally biased region" description="Basic and acidic residues" evidence="1">
    <location>
        <begin position="383"/>
        <end position="406"/>
    </location>
</feature>
<protein>
    <submittedName>
        <fullName evidence="2">Uncharacterized protein</fullName>
    </submittedName>
</protein>
<feature type="compositionally biased region" description="Polar residues" evidence="1">
    <location>
        <begin position="364"/>
        <end position="376"/>
    </location>
</feature>
<gene>
    <name evidence="2" type="ORF">DMAD_04431</name>
</gene>
<dbReference type="EMBL" id="AP029267">
    <property type="protein sequence ID" value="BFG05770.1"/>
    <property type="molecule type" value="Genomic_DNA"/>
</dbReference>
<feature type="compositionally biased region" description="Basic and acidic residues" evidence="1">
    <location>
        <begin position="260"/>
        <end position="269"/>
    </location>
</feature>
<keyword evidence="3" id="KW-1185">Reference proteome</keyword>
<feature type="compositionally biased region" description="Basic and acidic residues" evidence="1">
    <location>
        <begin position="425"/>
        <end position="441"/>
    </location>
</feature>
<evidence type="ECO:0000313" key="3">
    <source>
        <dbReference type="Proteomes" id="UP001500889"/>
    </source>
</evidence>
<dbReference type="Proteomes" id="UP001500889">
    <property type="component" value="Chromosome E"/>
</dbReference>
<feature type="region of interest" description="Disordered" evidence="1">
    <location>
        <begin position="645"/>
        <end position="720"/>
    </location>
</feature>
<accession>A0AAU9GAX8</accession>
<organism evidence="2 3">
    <name type="scientific">Drosophila madeirensis</name>
    <name type="common">Fruit fly</name>
    <dbReference type="NCBI Taxonomy" id="30013"/>
    <lineage>
        <taxon>Eukaryota</taxon>
        <taxon>Metazoa</taxon>
        <taxon>Ecdysozoa</taxon>
        <taxon>Arthropoda</taxon>
        <taxon>Hexapoda</taxon>
        <taxon>Insecta</taxon>
        <taxon>Pterygota</taxon>
        <taxon>Neoptera</taxon>
        <taxon>Endopterygota</taxon>
        <taxon>Diptera</taxon>
        <taxon>Brachycera</taxon>
        <taxon>Muscomorpha</taxon>
        <taxon>Ephydroidea</taxon>
        <taxon>Drosophilidae</taxon>
        <taxon>Drosophila</taxon>
        <taxon>Sophophora</taxon>
    </lineage>
</organism>
<evidence type="ECO:0000313" key="2">
    <source>
        <dbReference type="EMBL" id="BFG05770.1"/>
    </source>
</evidence>
<reference evidence="2 3" key="1">
    <citation type="submission" date="2024-02" db="EMBL/GenBank/DDBJ databases">
        <title>A chromosome-level genome assembly of Drosophila madeirensis, a fruit fly species endemic to Madeira island.</title>
        <authorList>
            <person name="Tomihara K."/>
            <person name="Llopart A."/>
            <person name="Yamamoto D."/>
        </authorList>
    </citation>
    <scope>NUCLEOTIDE SEQUENCE [LARGE SCALE GENOMIC DNA]</scope>
    <source>
        <strain evidence="2 3">RF1</strain>
    </source>
</reference>